<dbReference type="EMBL" id="LWDP01000048">
    <property type="protein sequence ID" value="ORD93794.1"/>
    <property type="molecule type" value="Genomic_DNA"/>
</dbReference>
<reference evidence="1 2" key="1">
    <citation type="journal article" date="2017" name="Environ. Microbiol.">
        <title>Decay of the glycolytic pathway and adaptation to intranuclear parasitism within Enterocytozoonidae microsporidia.</title>
        <authorList>
            <person name="Wiredu Boakye D."/>
            <person name="Jaroenlak P."/>
            <person name="Prachumwat A."/>
            <person name="Williams T.A."/>
            <person name="Bateman K.S."/>
            <person name="Itsathitphaisarn O."/>
            <person name="Sritunyalucksana K."/>
            <person name="Paszkiewicz K.H."/>
            <person name="Moore K.A."/>
            <person name="Stentiford G.D."/>
            <person name="Williams B.A."/>
        </authorList>
    </citation>
    <scope>NUCLEOTIDE SEQUENCE [LARGE SCALE GENOMIC DNA]</scope>
    <source>
        <strain evidence="1 2">GB1</strain>
    </source>
</reference>
<name>A0A1Y1S6J4_9MICR</name>
<evidence type="ECO:0000313" key="2">
    <source>
        <dbReference type="Proteomes" id="UP000192639"/>
    </source>
</evidence>
<keyword evidence="2" id="KW-1185">Reference proteome</keyword>
<gene>
    <name evidence="1" type="ORF">ECANGB1_1561</name>
</gene>
<accession>A0A1Y1S6J4</accession>
<protein>
    <submittedName>
        <fullName evidence="1">Uncharacterized protein</fullName>
    </submittedName>
</protein>
<dbReference type="AlphaFoldDB" id="A0A1Y1S6J4"/>
<comment type="caution">
    <text evidence="1">The sequence shown here is derived from an EMBL/GenBank/DDBJ whole genome shotgun (WGS) entry which is preliminary data.</text>
</comment>
<dbReference type="VEuPathDB" id="MicrosporidiaDB:ECANGB1_1561"/>
<evidence type="ECO:0000313" key="1">
    <source>
        <dbReference type="EMBL" id="ORD93794.1"/>
    </source>
</evidence>
<dbReference type="Proteomes" id="UP000192639">
    <property type="component" value="Unassembled WGS sequence"/>
</dbReference>
<proteinExistence type="predicted"/>
<sequence>MQIFIIHNLLLLKKLLKIHNSSTIIHINISKTKISIQSHNCTTTTFQNNHFIANFETAFAIFYKDLMIMLNMFDTGYFVVADGLIFINESFNMETVTPKTIEKIFQQKYMEINPSAYIVQLDRPFICEQSSNYISIPFCNHNEAINYQVAGDSIAEFILRKEMLNYFPRGNSKFSIGKNLTVSQTNDVLNEQIRIPIEILKSNRYSFTCDTSWARCMQSVYKMLDFIFIQAFENETVVKATIVNEKNVFLQFVVRHVNQDLLF</sequence>
<organism evidence="1 2">
    <name type="scientific">Enterospora canceri</name>
    <dbReference type="NCBI Taxonomy" id="1081671"/>
    <lineage>
        <taxon>Eukaryota</taxon>
        <taxon>Fungi</taxon>
        <taxon>Fungi incertae sedis</taxon>
        <taxon>Microsporidia</taxon>
        <taxon>Enterocytozoonidae</taxon>
        <taxon>Enterospora</taxon>
    </lineage>
</organism>